<dbReference type="SUPFAM" id="SSF54529">
    <property type="entry name" value="Mitochondrial glycoprotein MAM33-like"/>
    <property type="match status" value="1"/>
</dbReference>
<dbReference type="Gene3D" id="3.10.280.10">
    <property type="entry name" value="Mitochondrial glycoprotein"/>
    <property type="match status" value="1"/>
</dbReference>
<accession>A0A1G4KQR1</accession>
<evidence type="ECO:0000313" key="2">
    <source>
        <dbReference type="Proteomes" id="UP000006853"/>
    </source>
</evidence>
<keyword evidence="2" id="KW-1185">Reference proteome</keyword>
<dbReference type="GO" id="GO:0005759">
    <property type="term" value="C:mitochondrial matrix"/>
    <property type="evidence" value="ECO:0007669"/>
    <property type="project" value="InterPro"/>
</dbReference>
<organism evidence="1 2">
    <name type="scientific">Komagataella phaffii (strain ATCC 76273 / CBS 7435 / CECT 11047 / NRRL Y-11430 / Wegner 21-1)</name>
    <name type="common">Yeast</name>
    <name type="synonym">Pichia pastoris</name>
    <dbReference type="NCBI Taxonomy" id="981350"/>
    <lineage>
        <taxon>Eukaryota</taxon>
        <taxon>Fungi</taxon>
        <taxon>Dikarya</taxon>
        <taxon>Ascomycota</taxon>
        <taxon>Saccharomycotina</taxon>
        <taxon>Pichiomycetes</taxon>
        <taxon>Pichiales</taxon>
        <taxon>Pichiaceae</taxon>
        <taxon>Komagataella</taxon>
    </lineage>
</organism>
<sequence length="270" mass="31769">MIRNFHATRLARYGALSSRSLRFVSSQSIKVQGATNHIITAINNERKRHEIESTVPLPQFPELLNKFQQKTGFTVENLHKYLKLPESTFNVLDYKLMLLSRDIDKDKKVFIAFDIDELARGKEGDLLEDSGDDYDGVYLEEPSLDDYGTLMNFNVILHDYTLKKAVGIHFLFQIGSYPHITKISHYDDIDFSLSLTMEDKYRKSLMYMLDDFQELDCLIADELVDQMDLKFRLDEYVDKELCQMLVNHCLLFDEYLYHEWLDNLQVFFNK</sequence>
<gene>
    <name evidence="1" type="ordered locus">PP7435_Chr4-0205</name>
</gene>
<evidence type="ECO:0008006" key="3">
    <source>
        <dbReference type="Google" id="ProtNLM"/>
    </source>
</evidence>
<reference evidence="1 2" key="2">
    <citation type="journal article" date="2016" name="FEMS Yeast Res.">
        <title>Curation of the genome annotation of Pichia pastoris (Komagataella phaffii) CBS7435 from gene level to protein function.</title>
        <authorList>
            <person name="Valli M."/>
            <person name="Tatto N.E."/>
            <person name="Peymann A."/>
            <person name="Gruber C."/>
            <person name="Landes N."/>
            <person name="Ekker H."/>
            <person name="Thallinger G.G."/>
            <person name="Mattanovich D."/>
            <person name="Gasser B."/>
            <person name="Graf A.B."/>
        </authorList>
    </citation>
    <scope>GENOME REANNOTATION</scope>
    <source>
        <strain evidence="1 2">ATCC 76273 / CBS 7435 / CECT 11047 / NRRL Y-11430 / Wegner 21-1</strain>
    </source>
</reference>
<name>A0A1G4KQR1_KOMPC</name>
<reference evidence="1 2" key="1">
    <citation type="journal article" date="2011" name="J. Biotechnol.">
        <title>High-quality genome sequence of Pichia pastoris CBS7435.</title>
        <authorList>
            <person name="Kuberl A."/>
            <person name="Schneider J."/>
            <person name="Thallinger G.G."/>
            <person name="Anderl I."/>
            <person name="Wibberg D."/>
            <person name="Hajek T."/>
            <person name="Jaenicke S."/>
            <person name="Brinkrolf K."/>
            <person name="Goesmann A."/>
            <person name="Szczepanowski R."/>
            <person name="Puhler A."/>
            <person name="Schwab H."/>
            <person name="Glieder A."/>
            <person name="Pichler H."/>
        </authorList>
    </citation>
    <scope>NUCLEOTIDE SEQUENCE [LARGE SCALE GENOMIC DNA]</scope>
    <source>
        <strain evidence="2">ATCC 76273 / CBS 7435 / CECT 11047 / NRRL Y-11430 / Wegner 21-1</strain>
    </source>
</reference>
<dbReference type="AlphaFoldDB" id="A0A1G4KQR1"/>
<proteinExistence type="predicted"/>
<dbReference type="EMBL" id="FR839631">
    <property type="protein sequence ID" value="SCV12344.1"/>
    <property type="molecule type" value="Genomic_DNA"/>
</dbReference>
<dbReference type="Pfam" id="PF02330">
    <property type="entry name" value="MAM33"/>
    <property type="match status" value="1"/>
</dbReference>
<dbReference type="Proteomes" id="UP000006853">
    <property type="component" value="Chromosome 4"/>
</dbReference>
<protein>
    <recommendedName>
        <fullName evidence="3">Mitochondrial acidic protein MAM33</fullName>
    </recommendedName>
</protein>
<dbReference type="InterPro" id="IPR003428">
    <property type="entry name" value="MAM33"/>
</dbReference>
<evidence type="ECO:0000313" key="1">
    <source>
        <dbReference type="EMBL" id="SCV12344.1"/>
    </source>
</evidence>
<dbReference type="InterPro" id="IPR036561">
    <property type="entry name" value="MAM33_sf"/>
</dbReference>